<keyword evidence="5" id="KW-0227">DNA damage</keyword>
<dbReference type="PANTHER" id="PTHR12891">
    <property type="entry name" value="DNA REPAIR/TRANSCRIPTION PROTEIN MET18/MMS19"/>
    <property type="match status" value="1"/>
</dbReference>
<dbReference type="Pfam" id="PF12460">
    <property type="entry name" value="MMS19_C"/>
    <property type="match status" value="1"/>
</dbReference>
<comment type="similarity">
    <text evidence="2 5">Belongs to the MET18/MMS19 family.</text>
</comment>
<dbReference type="Gramene" id="KMS96482">
    <property type="protein sequence ID" value="KMS96482"/>
    <property type="gene ID" value="BVRB_9g224750"/>
</dbReference>
<dbReference type="AlphaFoldDB" id="A0A0J8B9F2"/>
<dbReference type="InterPro" id="IPR039920">
    <property type="entry name" value="MMS19"/>
</dbReference>
<dbReference type="InterPro" id="IPR029240">
    <property type="entry name" value="MMS19_N"/>
</dbReference>
<dbReference type="Gene3D" id="1.25.10.10">
    <property type="entry name" value="Leucine-rich Repeat Variant"/>
    <property type="match status" value="1"/>
</dbReference>
<dbReference type="InterPro" id="IPR011989">
    <property type="entry name" value="ARM-like"/>
</dbReference>
<keyword evidence="4 5" id="KW-0539">Nucleus</keyword>
<sequence>MESQSSLVKHIESFVDSSSSSDQQSTSVNSIASLLKNDIITMEYLVREMELYLTTTDHILRARGILLLAEVLGHLQTKPLDSTSIHTLVGFFSERLADWRALRGALVGCLALVKRKTNAGVITGVDAKMLAQSFLENLQVQSLGQHDRKLCFELLECLLDRHPESLAALGDHIVYGVCEAIEGEKDPQCLMHVFHIVEGLAHNFPDPSGPVASFAEDLFDIIGRYFPIHYTHPKSEDVDVSRDDLSRALMMAFSASPFFEPFSIPLLLEKLSSNLPLAKLDSLKYLSYCTVKYGPERIAKHAEAIWSSLKPAICNLPSEDVSSWASELSDGMGFQENEITKEALDLLQKVASQQKNGFLNLVLKDKDINCLINLFVVSGSSGSVLPHNEQKLHFVGRLFSVLAKESTALCNTVVDTLFIRLLDNLGVSANSSSKDVLAIDSNIPCQRLNFSALYLCIEILGACRELAVASVQLTSNSDFVNDAWCQTLAGCSCSLTNVLVSDLVPSTSEKYHDADISLRVKGLQILATFPGDSVPVSKSTFENILAILVSIVTNNYNTTSLWKVSLTALAETGTFLNEYPYSKKSLSYISTVVERMVSLILLDDPTMPYSLLLEALSGISSSGRMFLSRIVEGVQEAISAKFAKVYVDEDVKVSAELVQLLDCYSMKLLPWLHTFKISEGVPLCLAIDIWGQMEATTENHFPAEGKLLDATKMALKLAIAMLSEEDQWRVIEKASEVISSNLSFTPNFVPSKLEGLQISEDTNGFTGRDEWLTSLFASVVIALRPRTQIVNIKTVLELLLTAFLKGHVTSAQALGSIVNKMPLKNNAMQDSSYFCLDDALTLILERSLGSCSDSFLSSNSEMFDFVELCPSAADCVPLQVHYISGLAWIGKGLLMRGHEKLKDITMIFLRCLVSSSESEALTENKGLSEKEEVLPLLAKSAADAFHILMSDSEDCLNRTFHATARPLYKQRFFSTVMPILLSAVKKTHLHTVRSMLYRAIGHVISNTPLAAVVIETKKLLPVLLDAISLLSEDILNKDMIYNLLLVFSGLLMDKHGKDIAVENAHVVINCLTGLLSYPHKMLVRETAIQCLVAVSVMPHTRIYPMRIQVLRALSKVLDDPKRTVRQEAVRCRQAWSSIT</sequence>
<gene>
    <name evidence="8" type="ORF">BVRB_9g224750</name>
</gene>
<evidence type="ECO:0000256" key="2">
    <source>
        <dbReference type="ARBA" id="ARBA00009340"/>
    </source>
</evidence>
<proteinExistence type="inferred from homology"/>
<evidence type="ECO:0000256" key="4">
    <source>
        <dbReference type="ARBA" id="ARBA00023242"/>
    </source>
</evidence>
<organism evidence="8 9">
    <name type="scientific">Beta vulgaris subsp. vulgaris</name>
    <name type="common">Beet</name>
    <dbReference type="NCBI Taxonomy" id="3555"/>
    <lineage>
        <taxon>Eukaryota</taxon>
        <taxon>Viridiplantae</taxon>
        <taxon>Streptophyta</taxon>
        <taxon>Embryophyta</taxon>
        <taxon>Tracheophyta</taxon>
        <taxon>Spermatophyta</taxon>
        <taxon>Magnoliopsida</taxon>
        <taxon>eudicotyledons</taxon>
        <taxon>Gunneridae</taxon>
        <taxon>Pentapetalae</taxon>
        <taxon>Caryophyllales</taxon>
        <taxon>Chenopodiaceae</taxon>
        <taxon>Betoideae</taxon>
        <taxon>Beta</taxon>
    </lineage>
</organism>
<dbReference type="KEGG" id="bvg:104883138"/>
<keyword evidence="9" id="KW-1185">Reference proteome</keyword>
<dbReference type="SUPFAM" id="SSF48371">
    <property type="entry name" value="ARM repeat"/>
    <property type="match status" value="2"/>
</dbReference>
<dbReference type="PANTHER" id="PTHR12891:SF0">
    <property type="entry name" value="MMS19 NUCLEOTIDE EXCISION REPAIR PROTEIN HOMOLOG"/>
    <property type="match status" value="1"/>
</dbReference>
<dbReference type="Pfam" id="PF14500">
    <property type="entry name" value="MMS19_N"/>
    <property type="match status" value="1"/>
</dbReference>
<dbReference type="OMA" id="FSFMPEF"/>
<feature type="domain" description="MMS19 N-terminal" evidence="7">
    <location>
        <begin position="46"/>
        <end position="314"/>
    </location>
</feature>
<dbReference type="Proteomes" id="UP000035740">
    <property type="component" value="Unassembled WGS sequence"/>
</dbReference>
<comment type="function">
    <text evidence="5">Key component of the cytosolic iron-sulfur protein assembly (CIA) complex, a multiprotein complex that mediates the incorporation of iron-sulfur cluster into apoproteins specifically involved in DNA metabolism and genomic integrity. In the CIA complex, MMS19 acts as an adapter between early-acting CIA components and a subset of cellular target iron-sulfur proteins.</text>
</comment>
<name>A0A0J8B9F2_BETVV</name>
<dbReference type="InterPro" id="IPR016024">
    <property type="entry name" value="ARM-type_fold"/>
</dbReference>
<keyword evidence="5" id="KW-0234">DNA repair</keyword>
<dbReference type="GO" id="GO:0016226">
    <property type="term" value="P:iron-sulfur cluster assembly"/>
    <property type="evidence" value="ECO:0007669"/>
    <property type="project" value="UniProtKB-UniRule"/>
</dbReference>
<keyword evidence="3" id="KW-0677">Repeat</keyword>
<dbReference type="GO" id="GO:0006281">
    <property type="term" value="P:DNA repair"/>
    <property type="evidence" value="ECO:0007669"/>
    <property type="project" value="UniProtKB-UniRule"/>
</dbReference>
<accession>A0A0J8B9F2</accession>
<feature type="domain" description="MMS19 C-terminal" evidence="6">
    <location>
        <begin position="699"/>
        <end position="1093"/>
    </location>
</feature>
<evidence type="ECO:0000256" key="5">
    <source>
        <dbReference type="RuleBase" id="RU367072"/>
    </source>
</evidence>
<evidence type="ECO:0000313" key="9">
    <source>
        <dbReference type="Proteomes" id="UP000035740"/>
    </source>
</evidence>
<dbReference type="GO" id="GO:0097361">
    <property type="term" value="C:cytosolic [4Fe-4S] assembly targeting complex"/>
    <property type="evidence" value="ECO:0007669"/>
    <property type="project" value="UniProtKB-UniRule"/>
</dbReference>
<protein>
    <recommendedName>
        <fullName evidence="5">MMS19 nucleotide excision repair protein</fullName>
    </recommendedName>
</protein>
<evidence type="ECO:0000259" key="6">
    <source>
        <dbReference type="Pfam" id="PF12460"/>
    </source>
</evidence>
<evidence type="ECO:0000256" key="3">
    <source>
        <dbReference type="ARBA" id="ARBA00022737"/>
    </source>
</evidence>
<dbReference type="InterPro" id="IPR024687">
    <property type="entry name" value="MMS19_C"/>
</dbReference>
<reference evidence="8 9" key="1">
    <citation type="journal article" date="2014" name="Nature">
        <title>The genome of the recently domesticated crop plant sugar beet (Beta vulgaris).</title>
        <authorList>
            <person name="Dohm J.C."/>
            <person name="Minoche A.E."/>
            <person name="Holtgrawe D."/>
            <person name="Capella-Gutierrez S."/>
            <person name="Zakrzewski F."/>
            <person name="Tafer H."/>
            <person name="Rupp O."/>
            <person name="Sorensen T.R."/>
            <person name="Stracke R."/>
            <person name="Reinhardt R."/>
            <person name="Goesmann A."/>
            <person name="Kraft T."/>
            <person name="Schulz B."/>
            <person name="Stadler P.F."/>
            <person name="Schmidt T."/>
            <person name="Gabaldon T."/>
            <person name="Lehrach H."/>
            <person name="Weisshaar B."/>
            <person name="Himmelbauer H."/>
        </authorList>
    </citation>
    <scope>NUCLEOTIDE SEQUENCE [LARGE SCALE GENOMIC DNA]</scope>
    <source>
        <tissue evidence="8">Taproot</tissue>
    </source>
</reference>
<dbReference type="eggNOG" id="KOG1967">
    <property type="taxonomic scope" value="Eukaryota"/>
</dbReference>
<evidence type="ECO:0000256" key="1">
    <source>
        <dbReference type="ARBA" id="ARBA00004123"/>
    </source>
</evidence>
<evidence type="ECO:0000313" key="8">
    <source>
        <dbReference type="EMBL" id="KMS96482.1"/>
    </source>
</evidence>
<dbReference type="GO" id="GO:0005634">
    <property type="term" value="C:nucleus"/>
    <property type="evidence" value="ECO:0007669"/>
    <property type="project" value="UniProtKB-SubCell"/>
</dbReference>
<dbReference type="OrthoDB" id="342900at2759"/>
<dbReference type="EMBL" id="KQ090377">
    <property type="protein sequence ID" value="KMS96482.1"/>
    <property type="molecule type" value="Genomic_DNA"/>
</dbReference>
<evidence type="ECO:0000259" key="7">
    <source>
        <dbReference type="Pfam" id="PF14500"/>
    </source>
</evidence>
<comment type="subcellular location">
    <subcellularLocation>
        <location evidence="1 5">Nucleus</location>
    </subcellularLocation>
</comment>
<dbReference type="GO" id="GO:0051604">
    <property type="term" value="P:protein maturation"/>
    <property type="evidence" value="ECO:0007669"/>
    <property type="project" value="UniProtKB-UniRule"/>
</dbReference>